<dbReference type="InterPro" id="IPR018164">
    <property type="entry name" value="Ala-tRNA-synth_IIc_N"/>
</dbReference>
<dbReference type="RefSeq" id="WP_157993733.1">
    <property type="nucleotide sequence ID" value="NZ_LR217703.1"/>
</dbReference>
<dbReference type="InterPro" id="IPR023033">
    <property type="entry name" value="Ala_tRNA_ligase_euk/bac"/>
</dbReference>
<feature type="binding site" evidence="12">
    <location>
        <position position="565"/>
    </location>
    <ligand>
        <name>Zn(2+)</name>
        <dbReference type="ChEBI" id="CHEBI:29105"/>
    </ligand>
</feature>
<keyword evidence="4 12" id="KW-0436">Ligase</keyword>
<dbReference type="SUPFAM" id="SSF55186">
    <property type="entry name" value="ThrRS/AlaRS common domain"/>
    <property type="match status" value="1"/>
</dbReference>
<dbReference type="SUPFAM" id="SSF55681">
    <property type="entry name" value="Class II aaRS and biotin synthetases"/>
    <property type="match status" value="1"/>
</dbReference>
<keyword evidence="9 12" id="KW-0694">RNA-binding</keyword>
<dbReference type="FunFam" id="3.10.310.40:FF:000001">
    <property type="entry name" value="Alanine--tRNA ligase"/>
    <property type="match status" value="1"/>
</dbReference>
<dbReference type="GO" id="GO:0006419">
    <property type="term" value="P:alanyl-tRNA aminoacylation"/>
    <property type="evidence" value="ECO:0007669"/>
    <property type="project" value="UniProtKB-UniRule"/>
</dbReference>
<evidence type="ECO:0000256" key="4">
    <source>
        <dbReference type="ARBA" id="ARBA00022598"/>
    </source>
</evidence>
<comment type="domain">
    <text evidence="12">Consists of three domains; the N-terminal catalytic domain, the editing domain and the C-terminal C-Ala domain. The editing domain removes incorrectly charged amino acids, while the C-Ala domain, along with tRNA(Ala), serves as a bridge to cooperatively bring together the editing and aminoacylation centers thus stimulating deacylation of misacylated tRNAs.</text>
</comment>
<dbReference type="GO" id="GO:0005524">
    <property type="term" value="F:ATP binding"/>
    <property type="evidence" value="ECO:0007669"/>
    <property type="project" value="UniProtKB-UniRule"/>
</dbReference>
<keyword evidence="8 12" id="KW-0067">ATP-binding</keyword>
<dbReference type="SMART" id="SM00863">
    <property type="entry name" value="tRNA_SAD"/>
    <property type="match status" value="1"/>
</dbReference>
<evidence type="ECO:0000256" key="6">
    <source>
        <dbReference type="ARBA" id="ARBA00022741"/>
    </source>
</evidence>
<dbReference type="GO" id="GO:0005829">
    <property type="term" value="C:cytosol"/>
    <property type="evidence" value="ECO:0007669"/>
    <property type="project" value="TreeGrafter"/>
</dbReference>
<dbReference type="Gene3D" id="3.30.54.20">
    <property type="match status" value="1"/>
</dbReference>
<evidence type="ECO:0000256" key="1">
    <source>
        <dbReference type="ARBA" id="ARBA00004496"/>
    </source>
</evidence>
<feature type="binding site" evidence="12">
    <location>
        <position position="569"/>
    </location>
    <ligand>
        <name>Zn(2+)</name>
        <dbReference type="ChEBI" id="CHEBI:29105"/>
    </ligand>
</feature>
<dbReference type="InterPro" id="IPR045864">
    <property type="entry name" value="aa-tRNA-synth_II/BPL/LPL"/>
</dbReference>
<keyword evidence="6 12" id="KW-0547">Nucleotide-binding</keyword>
<keyword evidence="10 12" id="KW-0648">Protein biosynthesis</keyword>
<dbReference type="CDD" id="cd00673">
    <property type="entry name" value="AlaRS_core"/>
    <property type="match status" value="1"/>
</dbReference>
<dbReference type="Pfam" id="PF02272">
    <property type="entry name" value="DHHA1"/>
    <property type="match status" value="1"/>
</dbReference>
<dbReference type="InterPro" id="IPR050058">
    <property type="entry name" value="Ala-tRNA_ligase"/>
</dbReference>
<dbReference type="Gene3D" id="3.30.980.10">
    <property type="entry name" value="Threonyl-trna Synthetase, Chain A, domain 2"/>
    <property type="match status" value="1"/>
</dbReference>
<evidence type="ECO:0000256" key="7">
    <source>
        <dbReference type="ARBA" id="ARBA00022833"/>
    </source>
</evidence>
<feature type="binding site" evidence="12">
    <location>
        <position position="671"/>
    </location>
    <ligand>
        <name>Zn(2+)</name>
        <dbReference type="ChEBI" id="CHEBI:29105"/>
    </ligand>
</feature>
<protein>
    <recommendedName>
        <fullName evidence="12">Alanine--tRNA ligase</fullName>
        <ecNumber evidence="12">6.1.1.7</ecNumber>
    </recommendedName>
    <alternativeName>
        <fullName evidence="12">Alanyl-tRNA synthetase</fullName>
        <shortName evidence="12">AlaRS</shortName>
    </alternativeName>
</protein>
<proteinExistence type="inferred from homology"/>
<dbReference type="PANTHER" id="PTHR11777">
    <property type="entry name" value="ALANYL-TRNA SYNTHETASE"/>
    <property type="match status" value="1"/>
</dbReference>
<accession>A0A451D3D6</accession>
<organism evidence="14 15">
    <name type="scientific">Candidatus Erwinia haradaeae</name>
    <dbReference type="NCBI Taxonomy" id="1922217"/>
    <lineage>
        <taxon>Bacteria</taxon>
        <taxon>Pseudomonadati</taxon>
        <taxon>Pseudomonadota</taxon>
        <taxon>Gammaproteobacteria</taxon>
        <taxon>Enterobacterales</taxon>
        <taxon>Erwiniaceae</taxon>
        <taxon>Erwinia</taxon>
    </lineage>
</organism>
<dbReference type="GO" id="GO:0045892">
    <property type="term" value="P:negative regulation of DNA-templated transcription"/>
    <property type="evidence" value="ECO:0007669"/>
    <property type="project" value="TreeGrafter"/>
</dbReference>
<keyword evidence="5 12" id="KW-0479">Metal-binding</keyword>
<dbReference type="InterPro" id="IPR018163">
    <property type="entry name" value="Thr/Ala-tRNA-synth_IIc_edit"/>
</dbReference>
<evidence type="ECO:0000256" key="5">
    <source>
        <dbReference type="ARBA" id="ARBA00022723"/>
    </source>
</evidence>
<name>A0A451D3D6_9GAMM</name>
<comment type="subunit">
    <text evidence="12">Homotetramer.</text>
</comment>
<dbReference type="Proteomes" id="UP000294412">
    <property type="component" value="Chromosome"/>
</dbReference>
<dbReference type="InterPro" id="IPR018165">
    <property type="entry name" value="Ala-tRNA-synth_IIc_core"/>
</dbReference>
<evidence type="ECO:0000259" key="13">
    <source>
        <dbReference type="PROSITE" id="PS50860"/>
    </source>
</evidence>
<dbReference type="PROSITE" id="PS50860">
    <property type="entry name" value="AA_TRNA_LIGASE_II_ALA"/>
    <property type="match status" value="1"/>
</dbReference>
<dbReference type="Gene3D" id="3.30.930.10">
    <property type="entry name" value="Bira Bifunctional Protein, Domain 2"/>
    <property type="match status" value="1"/>
</dbReference>
<dbReference type="GO" id="GO:0002161">
    <property type="term" value="F:aminoacyl-tRNA deacylase activity"/>
    <property type="evidence" value="ECO:0007669"/>
    <property type="project" value="TreeGrafter"/>
</dbReference>
<comment type="subcellular location">
    <subcellularLocation>
        <location evidence="1 12">Cytoplasm</location>
    </subcellularLocation>
</comment>
<dbReference type="Pfam" id="PF01411">
    <property type="entry name" value="tRNA-synt_2c"/>
    <property type="match status" value="1"/>
</dbReference>
<comment type="cofactor">
    <cofactor evidence="12">
        <name>Zn(2+)</name>
        <dbReference type="ChEBI" id="CHEBI:29105"/>
    </cofactor>
    <text evidence="12">Binds 1 zinc ion per subunit.</text>
</comment>
<feature type="binding site" evidence="12">
    <location>
        <position position="667"/>
    </location>
    <ligand>
        <name>Zn(2+)</name>
        <dbReference type="ChEBI" id="CHEBI:29105"/>
    </ligand>
</feature>
<evidence type="ECO:0000256" key="11">
    <source>
        <dbReference type="ARBA" id="ARBA00023146"/>
    </source>
</evidence>
<evidence type="ECO:0000313" key="15">
    <source>
        <dbReference type="Proteomes" id="UP000294412"/>
    </source>
</evidence>
<evidence type="ECO:0000256" key="8">
    <source>
        <dbReference type="ARBA" id="ARBA00022840"/>
    </source>
</evidence>
<dbReference type="InterPro" id="IPR009000">
    <property type="entry name" value="Transl_B-barrel_sf"/>
</dbReference>
<dbReference type="SUPFAM" id="SSF50447">
    <property type="entry name" value="Translation proteins"/>
    <property type="match status" value="1"/>
</dbReference>
<feature type="domain" description="Alanyl-transfer RNA synthetases family profile" evidence="13">
    <location>
        <begin position="3"/>
        <end position="710"/>
    </location>
</feature>
<dbReference type="GO" id="GO:0008270">
    <property type="term" value="F:zinc ion binding"/>
    <property type="evidence" value="ECO:0007669"/>
    <property type="project" value="UniProtKB-UniRule"/>
</dbReference>
<dbReference type="HAMAP" id="MF_00036_B">
    <property type="entry name" value="Ala_tRNA_synth_B"/>
    <property type="match status" value="1"/>
</dbReference>
<keyword evidence="11 12" id="KW-0030">Aminoacyl-tRNA synthetase</keyword>
<dbReference type="SUPFAM" id="SSF101353">
    <property type="entry name" value="Putative anticodon-binding domain of alanyl-tRNA synthetase (AlaRS)"/>
    <property type="match status" value="1"/>
</dbReference>
<evidence type="ECO:0000256" key="2">
    <source>
        <dbReference type="ARBA" id="ARBA00008226"/>
    </source>
</evidence>
<dbReference type="FunFam" id="3.30.54.20:FF:000001">
    <property type="entry name" value="Alanine--tRNA ligase"/>
    <property type="match status" value="1"/>
</dbReference>
<keyword evidence="3 12" id="KW-0820">tRNA-binding</keyword>
<dbReference type="InterPro" id="IPR012947">
    <property type="entry name" value="tRNA_SAD"/>
</dbReference>
<dbReference type="InterPro" id="IPR002318">
    <property type="entry name" value="Ala-tRNA-lgiase_IIc"/>
</dbReference>
<keyword evidence="12" id="KW-0963">Cytoplasm</keyword>
<dbReference type="Pfam" id="PF07973">
    <property type="entry name" value="tRNA_SAD"/>
    <property type="match status" value="1"/>
</dbReference>
<evidence type="ECO:0000313" key="14">
    <source>
        <dbReference type="EMBL" id="VFP80171.1"/>
    </source>
</evidence>
<dbReference type="FunFam" id="3.30.980.10:FF:000004">
    <property type="entry name" value="Alanine--tRNA ligase, cytoplasmic"/>
    <property type="match status" value="1"/>
</dbReference>
<dbReference type="FunFam" id="2.40.30.130:FF:000001">
    <property type="entry name" value="Alanine--tRNA ligase"/>
    <property type="match status" value="1"/>
</dbReference>
<dbReference type="OrthoDB" id="9803884at2"/>
<dbReference type="PANTHER" id="PTHR11777:SF9">
    <property type="entry name" value="ALANINE--TRNA LIGASE, CYTOPLASMIC"/>
    <property type="match status" value="1"/>
</dbReference>
<dbReference type="InterPro" id="IPR018162">
    <property type="entry name" value="Ala-tRNA-ligase_IIc_anticod-bd"/>
</dbReference>
<comment type="similarity">
    <text evidence="2 12">Belongs to the class-II aminoacyl-tRNA synthetase family.</text>
</comment>
<evidence type="ECO:0000256" key="10">
    <source>
        <dbReference type="ARBA" id="ARBA00022917"/>
    </source>
</evidence>
<dbReference type="FunFam" id="3.30.930.10:FF:000004">
    <property type="entry name" value="Alanine--tRNA ligase"/>
    <property type="match status" value="1"/>
</dbReference>
<comment type="function">
    <text evidence="12">Catalyzes the attachment of alanine to tRNA(Ala) in a two-step reaction: alanine is first activated by ATP to form Ala-AMP and then transferred to the acceptor end of tRNA(Ala). Also edits incorrectly charged Ser-tRNA(Ala) and Gly-tRNA(Ala) via its editing domain.</text>
</comment>
<evidence type="ECO:0000256" key="3">
    <source>
        <dbReference type="ARBA" id="ARBA00022555"/>
    </source>
</evidence>
<dbReference type="GO" id="GO:0004813">
    <property type="term" value="F:alanine-tRNA ligase activity"/>
    <property type="evidence" value="ECO:0007669"/>
    <property type="project" value="UniProtKB-UniRule"/>
</dbReference>
<comment type="catalytic activity">
    <reaction evidence="12">
        <text>tRNA(Ala) + L-alanine + ATP = L-alanyl-tRNA(Ala) + AMP + diphosphate</text>
        <dbReference type="Rhea" id="RHEA:12540"/>
        <dbReference type="Rhea" id="RHEA-COMP:9657"/>
        <dbReference type="Rhea" id="RHEA-COMP:9923"/>
        <dbReference type="ChEBI" id="CHEBI:30616"/>
        <dbReference type="ChEBI" id="CHEBI:33019"/>
        <dbReference type="ChEBI" id="CHEBI:57972"/>
        <dbReference type="ChEBI" id="CHEBI:78442"/>
        <dbReference type="ChEBI" id="CHEBI:78497"/>
        <dbReference type="ChEBI" id="CHEBI:456215"/>
        <dbReference type="EC" id="6.1.1.7"/>
    </reaction>
</comment>
<sequence>MSKSTAEIRQAFLDFFQNKGHKIINSSSLVPAHDKTLLFTNAGMNQFKNVFLGQEKRTYTRATSVQRCVRAGGKHNDLEKVGYTSRHHTFFEMLGNFSFGDYFKKEAISFAWELLTSPQWFALPKDKLWVTVYATDDESFNIWEKEIGIPPIRIIRIGDNKGAPYLSDNFWQMSETGPCGPCSEIFFDHGEDVFGDPPGSLGEEGDRYIEIWNLVFMQFNRQSNGSMLPLPQPSVDTGMGLERITAVLQDVNSNYNIDIFKELIQSIAQVIGTTDLKNKSLHVIADHIRACAFLIADGILPSNENRSYVLRRLIRRAVRHGYDLGAPKNFFFKLIDPLIHAMGPVGHDLRHQKKRIESVLKIEEEQCSKTLEKGLIILETELNRLSGDTLQGDILFRLYDTFGFPIELIEDICRNRGLKVDKYGFLHEMKKQRQRSRNASNFHIDYSNQLFINHTSEFKGYKCLTLHAIIILIIVNGKIVDTICAGQNGIIILESTPFYPEGGGQIGDSGQLKSHNNACFTVNDTKKYNKAISHHGTMKNGIFNKGDDIIAQVCQEKRKRICLNHSATHLLQASLRLLLGKHVSQKGSFINDKILRFDFSHHQVINKEDLRKIEMIVNKQIRYNLPVEVNTMELEKAISRGAMALFSETYGKYVRVLEMGGFSVELCGGTHVEHTGNIGLFHIISESSAASGIRRIEATTGEEALFYIYQKNDILTELCQLVKTNQCQIKNKVQTLIKQKNTVEKNLNKIKFQQAVQKSKLLRNKAIKIKNIQLLVDHLEYLEPEMLRLIVDHLKNYFSSSTIIILSTVINNKISLIVSVSLDLTKNFKASDLIKTLAQQVNGKGGGSQQLAQAYGLNIQALPMALSSIKEWIPTQLK</sequence>
<keyword evidence="7 12" id="KW-0862">Zinc</keyword>
<dbReference type="EMBL" id="LR217703">
    <property type="protein sequence ID" value="VFP80171.1"/>
    <property type="molecule type" value="Genomic_DNA"/>
</dbReference>
<dbReference type="EC" id="6.1.1.7" evidence="12"/>
<dbReference type="AlphaFoldDB" id="A0A451D3D6"/>
<evidence type="ECO:0000256" key="9">
    <source>
        <dbReference type="ARBA" id="ARBA00022884"/>
    </source>
</evidence>
<dbReference type="Gene3D" id="3.10.310.40">
    <property type="match status" value="1"/>
</dbReference>
<dbReference type="GO" id="GO:0000049">
    <property type="term" value="F:tRNA binding"/>
    <property type="evidence" value="ECO:0007669"/>
    <property type="project" value="UniProtKB-KW"/>
</dbReference>
<reference evidence="14 15" key="1">
    <citation type="submission" date="2019-02" db="EMBL/GenBank/DDBJ databases">
        <authorList>
            <person name="Manzano-Marin A."/>
            <person name="Manzano-Marin A."/>
        </authorList>
    </citation>
    <scope>NUCLEOTIDE SEQUENCE [LARGE SCALE GENOMIC DNA]</scope>
    <source>
        <strain evidence="14 15">ErCicuneomaculata</strain>
    </source>
</reference>
<dbReference type="NCBIfam" id="TIGR00344">
    <property type="entry name" value="alaS"/>
    <property type="match status" value="1"/>
</dbReference>
<dbReference type="PRINTS" id="PR00980">
    <property type="entry name" value="TRNASYNTHALA"/>
</dbReference>
<gene>
    <name evidence="12 14" type="primary">alaS</name>
    <name evidence="14" type="ORF">ERCICUMA2628_576</name>
</gene>
<evidence type="ECO:0000256" key="12">
    <source>
        <dbReference type="HAMAP-Rule" id="MF_00036"/>
    </source>
</evidence>
<dbReference type="Gene3D" id="2.40.30.130">
    <property type="match status" value="1"/>
</dbReference>
<dbReference type="InterPro" id="IPR003156">
    <property type="entry name" value="DHHA1_dom"/>
</dbReference>